<gene>
    <name evidence="2" type="ORF">GCM10009776_08520</name>
</gene>
<evidence type="ECO:0000256" key="1">
    <source>
        <dbReference type="SAM" id="Phobius"/>
    </source>
</evidence>
<keyword evidence="3" id="KW-1185">Reference proteome</keyword>
<proteinExistence type="predicted"/>
<accession>A0ABP5BM49</accession>
<keyword evidence="1" id="KW-0472">Membrane</keyword>
<evidence type="ECO:0000313" key="2">
    <source>
        <dbReference type="EMBL" id="GAA1948779.1"/>
    </source>
</evidence>
<dbReference type="RefSeq" id="WP_344091505.1">
    <property type="nucleotide sequence ID" value="NZ_BAAAOG010000001.1"/>
</dbReference>
<keyword evidence="1" id="KW-1133">Transmembrane helix</keyword>
<evidence type="ECO:0008006" key="4">
    <source>
        <dbReference type="Google" id="ProtNLM"/>
    </source>
</evidence>
<name>A0ABP5BM49_9MICO</name>
<dbReference type="EMBL" id="BAAAOG010000001">
    <property type="protein sequence ID" value="GAA1948779.1"/>
    <property type="molecule type" value="Genomic_DNA"/>
</dbReference>
<comment type="caution">
    <text evidence="2">The sequence shown here is derived from an EMBL/GenBank/DDBJ whole genome shotgun (WGS) entry which is preliminary data.</text>
</comment>
<organism evidence="2 3">
    <name type="scientific">Microbacterium deminutum</name>
    <dbReference type="NCBI Taxonomy" id="344164"/>
    <lineage>
        <taxon>Bacteria</taxon>
        <taxon>Bacillati</taxon>
        <taxon>Actinomycetota</taxon>
        <taxon>Actinomycetes</taxon>
        <taxon>Micrococcales</taxon>
        <taxon>Microbacteriaceae</taxon>
        <taxon>Microbacterium</taxon>
    </lineage>
</organism>
<feature type="transmembrane region" description="Helical" evidence="1">
    <location>
        <begin position="16"/>
        <end position="39"/>
    </location>
</feature>
<sequence>MSAHQNDDAGITFIELLVYLVLLGIFSAVFVTIFVNTWTAQASVSSQTRATMRGQLVSSEIERAMRNAVAFTISPDGSTLQVRTSLTGSRECQAFALSASGARMIVSTSPVTSSVWPIWQDRIAQSGTTPFFEPIDSTGVTYTFDSTSDSAPVHFTGDANMRNAAEGTMAPCW</sequence>
<reference evidence="3" key="1">
    <citation type="journal article" date="2019" name="Int. J. Syst. Evol. Microbiol.">
        <title>The Global Catalogue of Microorganisms (GCM) 10K type strain sequencing project: providing services to taxonomists for standard genome sequencing and annotation.</title>
        <authorList>
            <consortium name="The Broad Institute Genomics Platform"/>
            <consortium name="The Broad Institute Genome Sequencing Center for Infectious Disease"/>
            <person name="Wu L."/>
            <person name="Ma J."/>
        </authorList>
    </citation>
    <scope>NUCLEOTIDE SEQUENCE [LARGE SCALE GENOMIC DNA]</scope>
    <source>
        <strain evidence="3">JCM 14901</strain>
    </source>
</reference>
<protein>
    <recommendedName>
        <fullName evidence="4">Type II secretion system protein</fullName>
    </recommendedName>
</protein>
<evidence type="ECO:0000313" key="3">
    <source>
        <dbReference type="Proteomes" id="UP001499933"/>
    </source>
</evidence>
<keyword evidence="1" id="KW-0812">Transmembrane</keyword>
<dbReference type="Proteomes" id="UP001499933">
    <property type="component" value="Unassembled WGS sequence"/>
</dbReference>